<name>A0A371EKS5_MUCPR</name>
<dbReference type="AlphaFoldDB" id="A0A371EKS5"/>
<organism evidence="1 2">
    <name type="scientific">Mucuna pruriens</name>
    <name type="common">Velvet bean</name>
    <name type="synonym">Dolichos pruriens</name>
    <dbReference type="NCBI Taxonomy" id="157652"/>
    <lineage>
        <taxon>Eukaryota</taxon>
        <taxon>Viridiplantae</taxon>
        <taxon>Streptophyta</taxon>
        <taxon>Embryophyta</taxon>
        <taxon>Tracheophyta</taxon>
        <taxon>Spermatophyta</taxon>
        <taxon>Magnoliopsida</taxon>
        <taxon>eudicotyledons</taxon>
        <taxon>Gunneridae</taxon>
        <taxon>Pentapetalae</taxon>
        <taxon>rosids</taxon>
        <taxon>fabids</taxon>
        <taxon>Fabales</taxon>
        <taxon>Fabaceae</taxon>
        <taxon>Papilionoideae</taxon>
        <taxon>50 kb inversion clade</taxon>
        <taxon>NPAAA clade</taxon>
        <taxon>indigoferoid/millettioid clade</taxon>
        <taxon>Phaseoleae</taxon>
        <taxon>Mucuna</taxon>
    </lineage>
</organism>
<dbReference type="Proteomes" id="UP000257109">
    <property type="component" value="Unassembled WGS sequence"/>
</dbReference>
<dbReference type="OrthoDB" id="1934442at2759"/>
<feature type="non-terminal residue" evidence="1">
    <location>
        <position position="1"/>
    </location>
</feature>
<evidence type="ECO:0000313" key="1">
    <source>
        <dbReference type="EMBL" id="RDX66631.1"/>
    </source>
</evidence>
<evidence type="ECO:0000313" key="2">
    <source>
        <dbReference type="Proteomes" id="UP000257109"/>
    </source>
</evidence>
<protein>
    <submittedName>
        <fullName evidence="1">Uncharacterized protein</fullName>
    </submittedName>
</protein>
<proteinExistence type="predicted"/>
<keyword evidence="2" id="KW-1185">Reference proteome</keyword>
<reference evidence="1" key="1">
    <citation type="submission" date="2018-05" db="EMBL/GenBank/DDBJ databases">
        <title>Draft genome of Mucuna pruriens seed.</title>
        <authorList>
            <person name="Nnadi N.E."/>
            <person name="Vos R."/>
            <person name="Hasami M.H."/>
            <person name="Devisetty U.K."/>
            <person name="Aguiy J.C."/>
        </authorList>
    </citation>
    <scope>NUCLEOTIDE SEQUENCE [LARGE SCALE GENOMIC DNA]</scope>
    <source>
        <strain evidence="1">JCA_2017</strain>
    </source>
</reference>
<sequence length="95" mass="10614">MAPLWEGCDNHSELSISLAALSLKSDYNMSEGCFNHMVQLIGETMPKGNRMVTNFYHARKSVQILGFGCLKIDCCPKGCLLYYSENSNKTITKCL</sequence>
<gene>
    <name evidence="1" type="ORF">CR513_54581</name>
</gene>
<comment type="caution">
    <text evidence="1">The sequence shown here is derived from an EMBL/GenBank/DDBJ whole genome shotgun (WGS) entry which is preliminary data.</text>
</comment>
<dbReference type="EMBL" id="QJKJ01013354">
    <property type="protein sequence ID" value="RDX66631.1"/>
    <property type="molecule type" value="Genomic_DNA"/>
</dbReference>
<accession>A0A371EKS5</accession>